<comment type="subcellular location">
    <subcellularLocation>
        <location evidence="1">Cell membrane</location>
        <topology evidence="1">Multi-pass membrane protein</topology>
    </subcellularLocation>
</comment>
<keyword evidence="2" id="KW-1003">Cell membrane</keyword>
<dbReference type="EMBL" id="JAFBBU010000001">
    <property type="protein sequence ID" value="MBM7473426.1"/>
    <property type="molecule type" value="Genomic_DNA"/>
</dbReference>
<evidence type="ECO:0000256" key="1">
    <source>
        <dbReference type="ARBA" id="ARBA00004651"/>
    </source>
</evidence>
<organism evidence="7 8">
    <name type="scientific">Subtercola frigoramans</name>
    <dbReference type="NCBI Taxonomy" id="120298"/>
    <lineage>
        <taxon>Bacteria</taxon>
        <taxon>Bacillati</taxon>
        <taxon>Actinomycetota</taxon>
        <taxon>Actinomycetes</taxon>
        <taxon>Micrococcales</taxon>
        <taxon>Microbacteriaceae</taxon>
        <taxon>Subtercola</taxon>
    </lineage>
</organism>
<feature type="transmembrane region" description="Helical" evidence="6">
    <location>
        <begin position="147"/>
        <end position="167"/>
    </location>
</feature>
<evidence type="ECO:0000313" key="8">
    <source>
        <dbReference type="Proteomes" id="UP000776164"/>
    </source>
</evidence>
<evidence type="ECO:0000256" key="5">
    <source>
        <dbReference type="ARBA" id="ARBA00023136"/>
    </source>
</evidence>
<dbReference type="PANTHER" id="PTHR30250:SF11">
    <property type="entry name" value="O-ANTIGEN TRANSPORTER-RELATED"/>
    <property type="match status" value="1"/>
</dbReference>
<keyword evidence="3 6" id="KW-0812">Transmembrane</keyword>
<dbReference type="Proteomes" id="UP000776164">
    <property type="component" value="Unassembled WGS sequence"/>
</dbReference>
<keyword evidence="5 6" id="KW-0472">Membrane</keyword>
<dbReference type="InterPro" id="IPR002797">
    <property type="entry name" value="Polysacc_synth"/>
</dbReference>
<feature type="transmembrane region" description="Helical" evidence="6">
    <location>
        <begin position="45"/>
        <end position="70"/>
    </location>
</feature>
<feature type="transmembrane region" description="Helical" evidence="6">
    <location>
        <begin position="173"/>
        <end position="192"/>
    </location>
</feature>
<feature type="transmembrane region" description="Helical" evidence="6">
    <location>
        <begin position="12"/>
        <end position="33"/>
    </location>
</feature>
<name>A0ABS2L8J6_9MICO</name>
<feature type="transmembrane region" description="Helical" evidence="6">
    <location>
        <begin position="355"/>
        <end position="373"/>
    </location>
</feature>
<feature type="transmembrane region" description="Helical" evidence="6">
    <location>
        <begin position="245"/>
        <end position="263"/>
    </location>
</feature>
<feature type="transmembrane region" description="Helical" evidence="6">
    <location>
        <begin position="82"/>
        <end position="109"/>
    </location>
</feature>
<dbReference type="RefSeq" id="WP_205110898.1">
    <property type="nucleotide sequence ID" value="NZ_BAAAHT010000001.1"/>
</dbReference>
<evidence type="ECO:0000256" key="6">
    <source>
        <dbReference type="SAM" id="Phobius"/>
    </source>
</evidence>
<keyword evidence="4 6" id="KW-1133">Transmembrane helix</keyword>
<evidence type="ECO:0000256" key="3">
    <source>
        <dbReference type="ARBA" id="ARBA00022692"/>
    </source>
</evidence>
<feature type="transmembrane region" description="Helical" evidence="6">
    <location>
        <begin position="293"/>
        <end position="314"/>
    </location>
</feature>
<dbReference type="Pfam" id="PF01943">
    <property type="entry name" value="Polysacc_synt"/>
    <property type="match status" value="1"/>
</dbReference>
<comment type="caution">
    <text evidence="7">The sequence shown here is derived from an EMBL/GenBank/DDBJ whole genome shotgun (WGS) entry which is preliminary data.</text>
</comment>
<feature type="transmembrane region" description="Helical" evidence="6">
    <location>
        <begin position="213"/>
        <end position="233"/>
    </location>
</feature>
<feature type="transmembrane region" description="Helical" evidence="6">
    <location>
        <begin position="115"/>
        <end position="135"/>
    </location>
</feature>
<reference evidence="7 8" key="1">
    <citation type="submission" date="2021-01" db="EMBL/GenBank/DDBJ databases">
        <title>Sequencing the genomes of 1000 actinobacteria strains.</title>
        <authorList>
            <person name="Klenk H.-P."/>
        </authorList>
    </citation>
    <scope>NUCLEOTIDE SEQUENCE [LARGE SCALE GENOMIC DNA]</scope>
    <source>
        <strain evidence="7 8">DSM 13057</strain>
    </source>
</reference>
<gene>
    <name evidence="7" type="ORF">JOE66_003060</name>
</gene>
<dbReference type="InterPro" id="IPR050833">
    <property type="entry name" value="Poly_Biosynth_Transport"/>
</dbReference>
<accession>A0ABS2L8J6</accession>
<dbReference type="PANTHER" id="PTHR30250">
    <property type="entry name" value="PST FAMILY PREDICTED COLANIC ACID TRANSPORTER"/>
    <property type="match status" value="1"/>
</dbReference>
<feature type="transmembrane region" description="Helical" evidence="6">
    <location>
        <begin position="320"/>
        <end position="343"/>
    </location>
</feature>
<sequence>MTNVVGGAARNIAVTAIGNLGAPLAAFVSAPILARVLGVDGRGEVAAITAPFLLAVSALTLGLPEALTFFVAKRVSQPGRVLARGVALLFLIGAIGTAGIIGLVPVLFTGSSAEIAILVAFALVPSLIVGGIRGYAAGRGLWKLISVERTVSAFARLGAVGVLAAIGNLTVETASISIAVTTFVGGIAYLPLVGQRNASSPQDPNITGSSGRLLSFGARLWFGTLAGVMLSRLDQTLMIPLSDSFQLGIYAVAVSVSEVTLVFNSAVRDVIFSEEASGGDPQRLALASRISTLMTLVLAIAVGISTIWLLPLVFGSDFSPAIVVVEVLLFGIVVGNPGSVAGAGLSARGRPELRSYALVIACIVNVVAVIVLVPTLGALGAAIATVIGNAVAGNLNVLWMKLCFNVPVSDFLVIRMSDVRESIRLVRKLARARRINDAEGKPNE</sequence>
<evidence type="ECO:0000256" key="2">
    <source>
        <dbReference type="ARBA" id="ARBA00022475"/>
    </source>
</evidence>
<keyword evidence="8" id="KW-1185">Reference proteome</keyword>
<feature type="transmembrane region" description="Helical" evidence="6">
    <location>
        <begin position="379"/>
        <end position="399"/>
    </location>
</feature>
<evidence type="ECO:0000313" key="7">
    <source>
        <dbReference type="EMBL" id="MBM7473426.1"/>
    </source>
</evidence>
<evidence type="ECO:0000256" key="4">
    <source>
        <dbReference type="ARBA" id="ARBA00022989"/>
    </source>
</evidence>
<protein>
    <submittedName>
        <fullName evidence="7">O-antigen/teichoic acid export membrane protein</fullName>
    </submittedName>
</protein>
<proteinExistence type="predicted"/>